<evidence type="ECO:0000313" key="3">
    <source>
        <dbReference type="Proteomes" id="UP000515570"/>
    </source>
</evidence>
<dbReference type="AlphaFoldDB" id="A0A7G5FFS6"/>
<reference evidence="2 3" key="1">
    <citation type="submission" date="2020-07" db="EMBL/GenBank/DDBJ databases">
        <title>non toxigenic Corynebacterium sp. nov from a clinical source.</title>
        <authorList>
            <person name="Bernier A.-M."/>
            <person name="Bernard K."/>
        </authorList>
    </citation>
    <scope>NUCLEOTIDE SEQUENCE [LARGE SCALE GENOMIC DNA]</scope>
    <source>
        <strain evidence="3">NML 93-0612</strain>
    </source>
</reference>
<keyword evidence="1" id="KW-0472">Membrane</keyword>
<keyword evidence="1" id="KW-0812">Transmembrane</keyword>
<feature type="transmembrane region" description="Helical" evidence="1">
    <location>
        <begin position="64"/>
        <end position="86"/>
    </location>
</feature>
<proteinExistence type="predicted"/>
<dbReference type="Proteomes" id="UP000515570">
    <property type="component" value="Chromosome"/>
</dbReference>
<sequence>MTTVSTPRSYAHNSFASHAVVPPAATWNGGDSRFTASHTRVVQGRALLPQGVTSTRRSASPRRFALGQLAMGAVLGLTAVIGMLAVDPADDVVTPATGTTHFASMNVK</sequence>
<name>A0A7G5FFS6_9CORY</name>
<dbReference type="RefSeq" id="WP_182386288.1">
    <property type="nucleotide sequence ID" value="NZ_CP059833.1"/>
</dbReference>
<evidence type="ECO:0000256" key="1">
    <source>
        <dbReference type="SAM" id="Phobius"/>
    </source>
</evidence>
<gene>
    <name evidence="2" type="ORF">HW450_01565</name>
</gene>
<accession>A0A7G5FFS6</accession>
<organism evidence="2 3">
    <name type="scientific">Corynebacterium hindlerae</name>
    <dbReference type="NCBI Taxonomy" id="699041"/>
    <lineage>
        <taxon>Bacteria</taxon>
        <taxon>Bacillati</taxon>
        <taxon>Actinomycetota</taxon>
        <taxon>Actinomycetes</taxon>
        <taxon>Mycobacteriales</taxon>
        <taxon>Corynebacteriaceae</taxon>
        <taxon>Corynebacterium</taxon>
    </lineage>
</organism>
<dbReference type="EMBL" id="CP059833">
    <property type="protein sequence ID" value="QMV85467.1"/>
    <property type="molecule type" value="Genomic_DNA"/>
</dbReference>
<protein>
    <submittedName>
        <fullName evidence="2">Uncharacterized protein</fullName>
    </submittedName>
</protein>
<keyword evidence="1" id="KW-1133">Transmembrane helix</keyword>
<keyword evidence="3" id="KW-1185">Reference proteome</keyword>
<evidence type="ECO:0000313" key="2">
    <source>
        <dbReference type="EMBL" id="QMV85467.1"/>
    </source>
</evidence>